<proteinExistence type="predicted"/>
<reference evidence="4" key="1">
    <citation type="journal article" date="2019" name="Gigascience">
        <title>De novo genome assembly of the endangered Acer yangbiense, a plant species with extremely small populations endemic to Yunnan Province, China.</title>
        <authorList>
            <person name="Yang J."/>
            <person name="Wariss H.M."/>
            <person name="Tao L."/>
            <person name="Zhang R."/>
            <person name="Yun Q."/>
            <person name="Hollingsworth P."/>
            <person name="Dao Z."/>
            <person name="Luo G."/>
            <person name="Guo H."/>
            <person name="Ma Y."/>
            <person name="Sun W."/>
        </authorList>
    </citation>
    <scope>NUCLEOTIDE SEQUENCE [LARGE SCALE GENOMIC DNA]</scope>
    <source>
        <strain evidence="4">cv. br00</strain>
    </source>
</reference>
<organism evidence="3 4">
    <name type="scientific">Salix brachista</name>
    <dbReference type="NCBI Taxonomy" id="2182728"/>
    <lineage>
        <taxon>Eukaryota</taxon>
        <taxon>Viridiplantae</taxon>
        <taxon>Streptophyta</taxon>
        <taxon>Embryophyta</taxon>
        <taxon>Tracheophyta</taxon>
        <taxon>Spermatophyta</taxon>
        <taxon>Magnoliopsida</taxon>
        <taxon>eudicotyledons</taxon>
        <taxon>Gunneridae</taxon>
        <taxon>Pentapetalae</taxon>
        <taxon>rosids</taxon>
        <taxon>fabids</taxon>
        <taxon>Malpighiales</taxon>
        <taxon>Salicaceae</taxon>
        <taxon>Saliceae</taxon>
        <taxon>Salix</taxon>
    </lineage>
</organism>
<dbReference type="AlphaFoldDB" id="A0A5N5LR99"/>
<accession>A0A5N5LR99</accession>
<protein>
    <recommendedName>
        <fullName evidence="5">CASP-like protein</fullName>
    </recommendedName>
</protein>
<name>A0A5N5LR99_9ROSI</name>
<dbReference type="Proteomes" id="UP000326939">
    <property type="component" value="Chromosome 8"/>
</dbReference>
<keyword evidence="2" id="KW-0732">Signal</keyword>
<keyword evidence="1" id="KW-0472">Membrane</keyword>
<evidence type="ECO:0000256" key="1">
    <source>
        <dbReference type="SAM" id="Phobius"/>
    </source>
</evidence>
<keyword evidence="4" id="KW-1185">Reference proteome</keyword>
<evidence type="ECO:0000256" key="2">
    <source>
        <dbReference type="SAM" id="SignalP"/>
    </source>
</evidence>
<keyword evidence="1" id="KW-0812">Transmembrane</keyword>
<sequence length="105" mass="10803">MNSSGMAVSMFAAACVAVLVVAAAAHEDHVHTPGMEMPPAPAPSSSTLVSPSVVIGIALAFVASLLGDLGYSFVRVVTRDVVLCCLFIFTNFKAGFNVLTDCKLG</sequence>
<dbReference type="EMBL" id="VDCV01000008">
    <property type="protein sequence ID" value="KAB5545297.1"/>
    <property type="molecule type" value="Genomic_DNA"/>
</dbReference>
<feature type="signal peptide" evidence="2">
    <location>
        <begin position="1"/>
        <end position="25"/>
    </location>
</feature>
<comment type="caution">
    <text evidence="3">The sequence shown here is derived from an EMBL/GenBank/DDBJ whole genome shotgun (WGS) entry which is preliminary data.</text>
</comment>
<evidence type="ECO:0000313" key="4">
    <source>
        <dbReference type="Proteomes" id="UP000326939"/>
    </source>
</evidence>
<evidence type="ECO:0000313" key="3">
    <source>
        <dbReference type="EMBL" id="KAB5545297.1"/>
    </source>
</evidence>
<feature type="chain" id="PRO_5024437091" description="CASP-like protein" evidence="2">
    <location>
        <begin position="26"/>
        <end position="105"/>
    </location>
</feature>
<evidence type="ECO:0008006" key="5">
    <source>
        <dbReference type="Google" id="ProtNLM"/>
    </source>
</evidence>
<feature type="transmembrane region" description="Helical" evidence="1">
    <location>
        <begin position="48"/>
        <end position="69"/>
    </location>
</feature>
<gene>
    <name evidence="3" type="ORF">DKX38_013409</name>
</gene>
<keyword evidence="1" id="KW-1133">Transmembrane helix</keyword>
<feature type="transmembrane region" description="Helical" evidence="1">
    <location>
        <begin position="81"/>
        <end position="99"/>
    </location>
</feature>